<evidence type="ECO:0000256" key="1">
    <source>
        <dbReference type="SAM" id="Phobius"/>
    </source>
</evidence>
<gene>
    <name evidence="2" type="ORF">BEN51_02795</name>
</gene>
<dbReference type="Proteomes" id="UP000264883">
    <property type="component" value="Chromosome"/>
</dbReference>
<evidence type="ECO:0000313" key="2">
    <source>
        <dbReference type="EMBL" id="ASW42445.1"/>
    </source>
</evidence>
<keyword evidence="2" id="KW-0808">Transferase</keyword>
<dbReference type="OrthoDB" id="175771at2"/>
<dbReference type="RefSeq" id="WP_119864580.1">
    <property type="nucleotide sequence ID" value="NZ_CP016786.1"/>
</dbReference>
<keyword evidence="3" id="KW-1185">Reference proteome</keyword>
<feature type="transmembrane region" description="Helical" evidence="1">
    <location>
        <begin position="7"/>
        <end position="25"/>
    </location>
</feature>
<dbReference type="EMBL" id="CP016786">
    <property type="protein sequence ID" value="ASW42445.1"/>
    <property type="molecule type" value="Genomic_DNA"/>
</dbReference>
<keyword evidence="1" id="KW-0812">Transmembrane</keyword>
<dbReference type="KEGG" id="cia:BEN51_02795"/>
<protein>
    <submittedName>
        <fullName evidence="2">Alginate O-acetyltransferase</fullName>
    </submittedName>
</protein>
<keyword evidence="1" id="KW-1133">Transmembrane helix</keyword>
<organism evidence="2 3">
    <name type="scientific">Clostridium isatidis</name>
    <dbReference type="NCBI Taxonomy" id="182773"/>
    <lineage>
        <taxon>Bacteria</taxon>
        <taxon>Bacillati</taxon>
        <taxon>Bacillota</taxon>
        <taxon>Clostridia</taxon>
        <taxon>Eubacteriales</taxon>
        <taxon>Clostridiaceae</taxon>
        <taxon>Clostridium</taxon>
    </lineage>
</organism>
<dbReference type="GO" id="GO:0016740">
    <property type="term" value="F:transferase activity"/>
    <property type="evidence" value="ECO:0007669"/>
    <property type="project" value="UniProtKB-KW"/>
</dbReference>
<keyword evidence="1" id="KW-0472">Membrane</keyword>
<reference evidence="2 3" key="1">
    <citation type="submission" date="2016-08" db="EMBL/GenBank/DDBJ databases">
        <title>Complete Genome Sequence Of The Indigo Reducing Clostridium isatidis DSM15098.</title>
        <authorList>
            <person name="Little G.T."/>
            <person name="Minton N.P."/>
        </authorList>
    </citation>
    <scope>NUCLEOTIDE SEQUENCE [LARGE SCALE GENOMIC DNA]</scope>
    <source>
        <strain evidence="2 3">DSM 15098</strain>
    </source>
</reference>
<dbReference type="AlphaFoldDB" id="A0A343JA87"/>
<proteinExistence type="predicted"/>
<evidence type="ECO:0000313" key="3">
    <source>
        <dbReference type="Proteomes" id="UP000264883"/>
    </source>
</evidence>
<accession>A0A343JA87</accession>
<name>A0A343JA87_9CLOT</name>
<sequence>MKRIHIFRIILFSIIIIIPIITMNFKENQVSSIDNRNLTNFSDITNGDITNNIESYIEDRIGFRDTMITAYTLGMDKIFNDMVHPSYQYGENGYIYSKLERASFDEEFQEIFSDFIVKLQEYCNNNDIKFLYALEPSKITVYQEYLPIGYNYKNENLEYLLSLLEEKKINYIYNGEVLEKYKDTIQVFDEKYDANHWNETGAIIAISAILDRLHSLDSSVDPLDINKFEKYEVENTTLPVSYFPISEYTYKYNLIDNNSIEVDEYKDKIEISKQFRTFVHYRNLKNTDAPKILVFAGSYFNEKDKFLTESFSEYIKVHNYHNVINYEYYINLFNPDIILFESTEYTHKDHYFPVEQMKNKINS</sequence>